<feature type="chain" id="PRO_5045792269" evidence="2">
    <location>
        <begin position="22"/>
        <end position="108"/>
    </location>
</feature>
<gene>
    <name evidence="3" type="ORF">DY000_02034179</name>
</gene>
<keyword evidence="2" id="KW-0732">Signal</keyword>
<feature type="signal peptide" evidence="2">
    <location>
        <begin position="1"/>
        <end position="21"/>
    </location>
</feature>
<accession>A0ABQ7DED4</accession>
<keyword evidence="4" id="KW-1185">Reference proteome</keyword>
<organism evidence="3 4">
    <name type="scientific">Brassica cretica</name>
    <name type="common">Mustard</name>
    <dbReference type="NCBI Taxonomy" id="69181"/>
    <lineage>
        <taxon>Eukaryota</taxon>
        <taxon>Viridiplantae</taxon>
        <taxon>Streptophyta</taxon>
        <taxon>Embryophyta</taxon>
        <taxon>Tracheophyta</taxon>
        <taxon>Spermatophyta</taxon>
        <taxon>Magnoliopsida</taxon>
        <taxon>eudicotyledons</taxon>
        <taxon>Gunneridae</taxon>
        <taxon>Pentapetalae</taxon>
        <taxon>rosids</taxon>
        <taxon>malvids</taxon>
        <taxon>Brassicales</taxon>
        <taxon>Brassicaceae</taxon>
        <taxon>Brassiceae</taxon>
        <taxon>Brassica</taxon>
    </lineage>
</organism>
<protein>
    <submittedName>
        <fullName evidence="3">Uncharacterized protein</fullName>
    </submittedName>
</protein>
<evidence type="ECO:0000313" key="3">
    <source>
        <dbReference type="EMBL" id="KAF3575811.1"/>
    </source>
</evidence>
<proteinExistence type="inferred from homology"/>
<sequence>MSLTLKLITLLLLALSHHAESGSIVKFLPGFEGPLPFELETGYIGVGDKEDLQMFYYFVKSENNPQEDPLLICEEERPSRSIVAFVYSSHRYKSPVTGGGACVMGSHC</sequence>
<evidence type="ECO:0000256" key="2">
    <source>
        <dbReference type="SAM" id="SignalP"/>
    </source>
</evidence>
<dbReference type="Pfam" id="PF00450">
    <property type="entry name" value="Peptidase_S10"/>
    <property type="match status" value="1"/>
</dbReference>
<dbReference type="InterPro" id="IPR001563">
    <property type="entry name" value="Peptidase_S10"/>
</dbReference>
<dbReference type="Proteomes" id="UP000266723">
    <property type="component" value="Unassembled WGS sequence"/>
</dbReference>
<dbReference type="SUPFAM" id="SSF53474">
    <property type="entry name" value="alpha/beta-Hydrolases"/>
    <property type="match status" value="1"/>
</dbReference>
<dbReference type="InterPro" id="IPR029058">
    <property type="entry name" value="AB_hydrolase_fold"/>
</dbReference>
<comment type="caution">
    <text evidence="3">The sequence shown here is derived from an EMBL/GenBank/DDBJ whole genome shotgun (WGS) entry which is preliminary data.</text>
</comment>
<comment type="similarity">
    <text evidence="1">Belongs to the peptidase S10 family.</text>
</comment>
<reference evidence="3 4" key="1">
    <citation type="journal article" date="2020" name="BMC Genomics">
        <title>Intraspecific diversification of the crop wild relative Brassica cretica Lam. using demographic model selection.</title>
        <authorList>
            <person name="Kioukis A."/>
            <person name="Michalopoulou V.A."/>
            <person name="Briers L."/>
            <person name="Pirintsos S."/>
            <person name="Studholme D.J."/>
            <person name="Pavlidis P."/>
            <person name="Sarris P.F."/>
        </authorList>
    </citation>
    <scope>NUCLEOTIDE SEQUENCE [LARGE SCALE GENOMIC DNA]</scope>
    <source>
        <strain evidence="4">cv. PFS-1207/04</strain>
    </source>
</reference>
<name>A0ABQ7DED4_BRACR</name>
<dbReference type="Gene3D" id="3.40.50.1820">
    <property type="entry name" value="alpha/beta hydrolase"/>
    <property type="match status" value="1"/>
</dbReference>
<evidence type="ECO:0000256" key="1">
    <source>
        <dbReference type="ARBA" id="ARBA00009431"/>
    </source>
</evidence>
<dbReference type="EMBL" id="QGKV02000649">
    <property type="protein sequence ID" value="KAF3575811.1"/>
    <property type="molecule type" value="Genomic_DNA"/>
</dbReference>
<evidence type="ECO:0000313" key="4">
    <source>
        <dbReference type="Proteomes" id="UP000266723"/>
    </source>
</evidence>